<sequence length="1945" mass="216405">MTSNEPITIPIQGPSRLGASTYFEKVASTSGHRETQEPESKLLKALKLVLKGSSAVESDRFYTTSYMVTTPPFAEEQLSWNLNTVVLSSGGIIQKRWTFHEDDQAVQWACLGWLAQPPKTKIPPSGPAHFTAATATTPPDPDEPKKPIFGPYHLAREKKREVMEPAQNVRGVFVFFRTMGKIFLTNGTEYTFPLPFVTRRAWPVAPHGVLIQRSVDRTELAEAEASGEPILPTIFSLVNPLGEATPVGVTSGIIGGFHRVPVSLKDEQENFEKPQRSINSKEIVVGVPQRVTESEEDVIVTYSPEDRRITIWRYAYLEIKDTPVPLQVKDRKGKGKSPDTTQTQEADSGLQNPGEQKTLGSASTMADIMAAISSQKAEPPKPKEPERKPKPKPKNKPKPRPAENTPANDTGTPTKPPVVAKMEDEEWKKKVLDRALSSGPRADYDAIPPMHGRGTTPYWAEKLYMEHIPGSTELNWSNVTVSIFDQRFDGRCERSLVAICIPDTEDVLIFSLTKVHDPHRVIARLHFRTKGISIASILATRAEVLDLLVLKSDNQLTLLTHGVHEVAIRVTDPLFDNLAMNMSPPPGPPSAPPGRKIVSLRDSVISSVELLFDDQSAARVTIRLYPNDTLTKLCLKTLTLTLPVDYTFALHRRFLQNWSTRGFSSSDDTEFECFVEALFVTFGMEVTKPEAMQTTAWDALLQSSTHASFREDPVMRILRPPAIHNPGKSHITVKEAHILLAPILNGLHHLGEELRLDVTLHASLIKLVPVICCIAEVIRPEWADYWRRLCPTTSEYPVEHPDPKPIDDRLPVWPSDMTAILYGRIHRPDWKVQEFKGYQLAVPFNIAPAYIYGQVDPLMRLRRLTSLYMCLADDQMPNSRIRAENAMSLLVSWQSGKNYTARLPLGVASPLEEAARSCQLSPPKDWPAHGYRLIGRNDLAEQQSSSRDALSKNAYKPPKYYLDRALPRKTYSEVEKATLAAVKGETQAVTGVELDLEDFTDVRFGNDRRLEEVAHMLNTSKVTLIKVLERPDFSDYDRTKECQHQVGRVGERILATPCGRAIFTYASSNEAKYVIPKMEYTVRVLPDNTVFSDIPNKVAPECGAWADFHNGVAAALRISPTCTSIDSSWIASNRPSIPNPEHGGFLLGLGLNGHLTHVKTWDLFSYLTPKHEHTSIGMLLGLCASHVGTGNEQITKILSLHAPSLLIPNTEEMNVPLPLQTAGVAGLGLLYLGTAHRHSADVCLELIGSRDKSQANLSSEHRESFTLAAGMSFGMIMLGKGSTIPADIKYLERLQAYIRGEHGAAAMNPSSEGSPIVNLTAAPATIALGLTYLKTGRQDIADIIRIPDTVLDLRQTPPSLLVIRTIARCLIMWNNIEPSQEWVSAQIPVSIIKGMHNRSQLKRVDESVELAYYNILAGCCFAVALKFAGTAREQAYGFIATYYDLFTRNAIPMSHAYQYRIRKSTLRDGLNLISISLGMVLAGTGEVNCMRRLRHAYGVLPGQVRYASYVATTQALGLLFLGGGRYTLGTSDAAIACMVAAFYPRYPAGSHDNKSYMQAMRHLWALAAEPRCLIPRDVDTREVVYMPIKVKVKDRDSRNTKGEAIASLIAPTLIPDLDEVLSVRVDTPRYWPFNMDLTSNGKGLVHREALLRDQTLYVKRRTAFLSYTEDPKGSRSLFVRSGSTTADAGTLDFPKLSNVGTHPSSDLSQIITSYSNDVLFLAFADHFCRDEGDTPEEQLFTRYCRAALMDGILQDKPNGMQSHLTLYHYRTMSHQSQFFSLWLQDLTFVTNFYGKVFDRWFSGRSENNARPPLLRESTTSGAMYELDGRLETVRGDPAFMQVLTRYAQGEDVWAGLDAEARAKLAWYLLRSCVPVSSVLVTLKQFARAAHETCAGRPWPEGTDDVVLLDEGIKQVLYAAGSGITYSYGSVWATRSLDEVVRCWQA</sequence>
<comment type="similarity">
    <text evidence="1">Belongs to the APC1 family.</text>
</comment>
<gene>
    <name evidence="10" type="ORF">GLOTRDRAFT_138586</name>
</gene>
<protein>
    <submittedName>
        <fullName evidence="10">Uncharacterized protein</fullName>
    </submittedName>
</protein>
<evidence type="ECO:0000313" key="10">
    <source>
        <dbReference type="EMBL" id="EPQ55810.1"/>
    </source>
</evidence>
<dbReference type="OMA" id="CHAALLD"/>
<keyword evidence="5" id="KW-0131">Cell cycle</keyword>
<reference evidence="10 11" key="1">
    <citation type="journal article" date="2012" name="Science">
        <title>The Paleozoic origin of enzymatic lignin decomposition reconstructed from 31 fungal genomes.</title>
        <authorList>
            <person name="Floudas D."/>
            <person name="Binder M."/>
            <person name="Riley R."/>
            <person name="Barry K."/>
            <person name="Blanchette R.A."/>
            <person name="Henrissat B."/>
            <person name="Martinez A.T."/>
            <person name="Otillar R."/>
            <person name="Spatafora J.W."/>
            <person name="Yadav J.S."/>
            <person name="Aerts A."/>
            <person name="Benoit I."/>
            <person name="Boyd A."/>
            <person name="Carlson A."/>
            <person name="Copeland A."/>
            <person name="Coutinho P.M."/>
            <person name="de Vries R.P."/>
            <person name="Ferreira P."/>
            <person name="Findley K."/>
            <person name="Foster B."/>
            <person name="Gaskell J."/>
            <person name="Glotzer D."/>
            <person name="Gorecki P."/>
            <person name="Heitman J."/>
            <person name="Hesse C."/>
            <person name="Hori C."/>
            <person name="Igarashi K."/>
            <person name="Jurgens J.A."/>
            <person name="Kallen N."/>
            <person name="Kersten P."/>
            <person name="Kohler A."/>
            <person name="Kuees U."/>
            <person name="Kumar T.K.A."/>
            <person name="Kuo A."/>
            <person name="LaButti K."/>
            <person name="Larrondo L.F."/>
            <person name="Lindquist E."/>
            <person name="Ling A."/>
            <person name="Lombard V."/>
            <person name="Lucas S."/>
            <person name="Lundell T."/>
            <person name="Martin R."/>
            <person name="McLaughlin D.J."/>
            <person name="Morgenstern I."/>
            <person name="Morin E."/>
            <person name="Murat C."/>
            <person name="Nagy L.G."/>
            <person name="Nolan M."/>
            <person name="Ohm R.A."/>
            <person name="Patyshakuliyeva A."/>
            <person name="Rokas A."/>
            <person name="Ruiz-Duenas F.J."/>
            <person name="Sabat G."/>
            <person name="Salamov A."/>
            <person name="Samejima M."/>
            <person name="Schmutz J."/>
            <person name="Slot J.C."/>
            <person name="St John F."/>
            <person name="Stenlid J."/>
            <person name="Sun H."/>
            <person name="Sun S."/>
            <person name="Syed K."/>
            <person name="Tsang A."/>
            <person name="Wiebenga A."/>
            <person name="Young D."/>
            <person name="Pisabarro A."/>
            <person name="Eastwood D.C."/>
            <person name="Martin F."/>
            <person name="Cullen D."/>
            <person name="Grigoriev I.V."/>
            <person name="Hibbett D.S."/>
        </authorList>
    </citation>
    <scope>NUCLEOTIDE SEQUENCE [LARGE SCALE GENOMIC DNA]</scope>
    <source>
        <strain evidence="10 11">ATCC 11539</strain>
    </source>
</reference>
<dbReference type="Pfam" id="PF21282">
    <property type="entry name" value="APC1_3rd"/>
    <property type="match status" value="1"/>
</dbReference>
<dbReference type="InterPro" id="IPR049255">
    <property type="entry name" value="Apc1_N"/>
</dbReference>
<dbReference type="STRING" id="670483.S7RMW7"/>
<evidence type="ECO:0000256" key="5">
    <source>
        <dbReference type="ARBA" id="ARBA00023306"/>
    </source>
</evidence>
<dbReference type="InterPro" id="IPR041221">
    <property type="entry name" value="APC1_C"/>
</dbReference>
<dbReference type="HOGENOM" id="CLU_001202_3_0_1"/>
<feature type="region of interest" description="Disordered" evidence="6">
    <location>
        <begin position="327"/>
        <end position="358"/>
    </location>
</feature>
<evidence type="ECO:0000256" key="1">
    <source>
        <dbReference type="ARBA" id="ARBA00010547"/>
    </source>
</evidence>
<evidence type="ECO:0000256" key="4">
    <source>
        <dbReference type="ARBA" id="ARBA00022776"/>
    </source>
</evidence>
<evidence type="ECO:0000259" key="8">
    <source>
        <dbReference type="Pfam" id="PF18122"/>
    </source>
</evidence>
<dbReference type="eggNOG" id="KOG1858">
    <property type="taxonomic scope" value="Eukaryota"/>
</dbReference>
<feature type="compositionally biased region" description="Polar residues" evidence="6">
    <location>
        <begin position="338"/>
        <end position="358"/>
    </location>
</feature>
<evidence type="ECO:0000256" key="6">
    <source>
        <dbReference type="SAM" id="MobiDB-lite"/>
    </source>
</evidence>
<dbReference type="RefSeq" id="XP_007865843.1">
    <property type="nucleotide sequence ID" value="XM_007867652.1"/>
</dbReference>
<evidence type="ECO:0000256" key="3">
    <source>
        <dbReference type="ARBA" id="ARBA00022737"/>
    </source>
</evidence>
<feature type="region of interest" description="Disordered" evidence="6">
    <location>
        <begin position="373"/>
        <end position="417"/>
    </location>
</feature>
<dbReference type="EMBL" id="KB469301">
    <property type="protein sequence ID" value="EPQ55810.1"/>
    <property type="molecule type" value="Genomic_DNA"/>
</dbReference>
<keyword evidence="3" id="KW-0677">Repeat</keyword>
<dbReference type="GO" id="GO:0070979">
    <property type="term" value="P:protein K11-linked ubiquitination"/>
    <property type="evidence" value="ECO:0007669"/>
    <property type="project" value="TreeGrafter"/>
</dbReference>
<proteinExistence type="inferred from homology"/>
<feature type="domain" description="Anaphase-promoting complex subunit 1 N-terminal" evidence="7">
    <location>
        <begin position="72"/>
        <end position="218"/>
    </location>
</feature>
<dbReference type="PANTHER" id="PTHR12827">
    <property type="entry name" value="MEIOTIC CHECKPOINT REGULATOR TSG24 FAMILY MEMBER"/>
    <property type="match status" value="1"/>
</dbReference>
<dbReference type="GO" id="GO:0005680">
    <property type="term" value="C:anaphase-promoting complex"/>
    <property type="evidence" value="ECO:0007669"/>
    <property type="project" value="InterPro"/>
</dbReference>
<keyword evidence="2" id="KW-0132">Cell division</keyword>
<dbReference type="InterPro" id="IPR011989">
    <property type="entry name" value="ARM-like"/>
</dbReference>
<feature type="compositionally biased region" description="Basic and acidic residues" evidence="6">
    <location>
        <begin position="378"/>
        <end position="388"/>
    </location>
</feature>
<feature type="domain" description="Anaphase-promoting complex subunit 1 C-terminal" evidence="8">
    <location>
        <begin position="1709"/>
        <end position="1874"/>
    </location>
</feature>
<dbReference type="GO" id="GO:0060090">
    <property type="term" value="F:molecular adaptor activity"/>
    <property type="evidence" value="ECO:0007669"/>
    <property type="project" value="TreeGrafter"/>
</dbReference>
<keyword evidence="4" id="KW-0498">Mitosis</keyword>
<organism evidence="10 11">
    <name type="scientific">Gloeophyllum trabeum (strain ATCC 11539 / FP-39264 / Madison 617)</name>
    <name type="common">Brown rot fungus</name>
    <dbReference type="NCBI Taxonomy" id="670483"/>
    <lineage>
        <taxon>Eukaryota</taxon>
        <taxon>Fungi</taxon>
        <taxon>Dikarya</taxon>
        <taxon>Basidiomycota</taxon>
        <taxon>Agaricomycotina</taxon>
        <taxon>Agaricomycetes</taxon>
        <taxon>Gloeophyllales</taxon>
        <taxon>Gloeophyllaceae</taxon>
        <taxon>Gloeophyllum</taxon>
    </lineage>
</organism>
<dbReference type="GeneID" id="19304022"/>
<dbReference type="Pfam" id="PF12859">
    <property type="entry name" value="ANAPC1"/>
    <property type="match status" value="1"/>
</dbReference>
<dbReference type="GO" id="GO:0031145">
    <property type="term" value="P:anaphase-promoting complex-dependent catabolic process"/>
    <property type="evidence" value="ECO:0007669"/>
    <property type="project" value="TreeGrafter"/>
</dbReference>
<dbReference type="Pfam" id="PF18122">
    <property type="entry name" value="APC1_C"/>
    <property type="match status" value="1"/>
</dbReference>
<dbReference type="PANTHER" id="PTHR12827:SF3">
    <property type="entry name" value="ANAPHASE-PROMOTING COMPLEX SUBUNIT 1"/>
    <property type="match status" value="1"/>
</dbReference>
<feature type="domain" description="Anaphase-promoting complex subunit 1 beta-sandwich" evidence="9">
    <location>
        <begin position="1571"/>
        <end position="1661"/>
    </location>
</feature>
<dbReference type="InterPro" id="IPR024990">
    <property type="entry name" value="Apc1"/>
</dbReference>
<feature type="compositionally biased region" description="Basic residues" evidence="6">
    <location>
        <begin position="389"/>
        <end position="399"/>
    </location>
</feature>
<name>S7RMW7_GLOTA</name>
<dbReference type="InterPro" id="IPR048971">
    <property type="entry name" value="Apc1_3rd"/>
</dbReference>
<keyword evidence="11" id="KW-1185">Reference proteome</keyword>
<evidence type="ECO:0000313" key="11">
    <source>
        <dbReference type="Proteomes" id="UP000030669"/>
    </source>
</evidence>
<dbReference type="OrthoDB" id="26401at2759"/>
<accession>S7RMW7</accession>
<evidence type="ECO:0000259" key="7">
    <source>
        <dbReference type="Pfam" id="PF12859"/>
    </source>
</evidence>
<evidence type="ECO:0000259" key="9">
    <source>
        <dbReference type="Pfam" id="PF21282"/>
    </source>
</evidence>
<dbReference type="Proteomes" id="UP000030669">
    <property type="component" value="Unassembled WGS sequence"/>
</dbReference>
<dbReference type="GO" id="GO:0051301">
    <property type="term" value="P:cell division"/>
    <property type="evidence" value="ECO:0007669"/>
    <property type="project" value="UniProtKB-KW"/>
</dbReference>
<evidence type="ECO:0000256" key="2">
    <source>
        <dbReference type="ARBA" id="ARBA00022618"/>
    </source>
</evidence>
<dbReference type="GO" id="GO:0007091">
    <property type="term" value="P:metaphase/anaphase transition of mitotic cell cycle"/>
    <property type="evidence" value="ECO:0007669"/>
    <property type="project" value="TreeGrafter"/>
</dbReference>
<dbReference type="KEGG" id="gtr:GLOTRDRAFT_138586"/>
<dbReference type="Gene3D" id="1.25.10.10">
    <property type="entry name" value="Leucine-rich Repeat Variant"/>
    <property type="match status" value="1"/>
</dbReference>